<dbReference type="AlphaFoldDB" id="A0A7N5JHQ6"/>
<feature type="region of interest" description="Disordered" evidence="1">
    <location>
        <begin position="1"/>
        <end position="100"/>
    </location>
</feature>
<keyword evidence="3" id="KW-1185">Reference proteome</keyword>
<evidence type="ECO:0000313" key="2">
    <source>
        <dbReference type="Ensembl" id="ENSAMEP00000025555.1"/>
    </source>
</evidence>
<dbReference type="Ensembl" id="ENSAMET00000039094.1">
    <property type="protein sequence ID" value="ENSAMEP00000025555.1"/>
    <property type="gene ID" value="ENSAMEG00000001706.2"/>
</dbReference>
<sequence length="441" mass="47926">MDSPASVSSCSSYSLSSSFSTSPVNSDIGFPSDSEGEDKGTHGPRSDPVGQRGGSRPSPGPIRCRQRHKVSSKQRTASHLKQRGLASPMAGSGVKRSRDGELQTNVNIQGCITEGDLLFAQKVRKSRGKETILEWLSTQLASKDPMKAVWVPRFGGGEEQYCMGNFQSSHRLCPVFLQCKELQGFIRPLTDLLNGLKMGRFERGLSSFQQSVAMDRIQRIVGVLQKPQMGERYLGTLLQVEGMLKTWFPHITAQKSSLGSSRYQLTKHFPSHHGYLAASSPAPPMEKMDQTQLGHLLLKPKQPWHLTEWPAMHLTWIHTAPICNPPLSSPGTISFGHGPLGTGASIGVILFVQHGVQPFTHSVPATPVPPTTASAVIPGDPKKLSGKGPHCHSLPVTLPSDWTCTLSGPGLPTMTREMTVGHLEQMRSHPPVAPEVRSLNP</sequence>
<dbReference type="GO" id="GO:0045475">
    <property type="term" value="P:locomotor rhythm"/>
    <property type="evidence" value="ECO:0007669"/>
    <property type="project" value="Ensembl"/>
</dbReference>
<reference evidence="2" key="2">
    <citation type="submission" date="2025-08" db="UniProtKB">
        <authorList>
            <consortium name="Ensembl"/>
        </authorList>
    </citation>
    <scope>IDENTIFICATION</scope>
</reference>
<organism evidence="2 3">
    <name type="scientific">Ailuropoda melanoleuca</name>
    <name type="common">Giant panda</name>
    <dbReference type="NCBI Taxonomy" id="9646"/>
    <lineage>
        <taxon>Eukaryota</taxon>
        <taxon>Metazoa</taxon>
        <taxon>Chordata</taxon>
        <taxon>Craniata</taxon>
        <taxon>Vertebrata</taxon>
        <taxon>Euteleostomi</taxon>
        <taxon>Mammalia</taxon>
        <taxon>Eutheria</taxon>
        <taxon>Laurasiatheria</taxon>
        <taxon>Carnivora</taxon>
        <taxon>Caniformia</taxon>
        <taxon>Ursidae</taxon>
        <taxon>Ailuropoda</taxon>
    </lineage>
</organism>
<dbReference type="PANTHER" id="PTHR35441">
    <property type="entry name" value="CIRCADIAN-ASSOCIATED TRANSCRIPTIONAL REPRESSOR"/>
    <property type="match status" value="1"/>
</dbReference>
<dbReference type="InterPro" id="IPR031373">
    <property type="entry name" value="Ciart"/>
</dbReference>
<evidence type="ECO:0000313" key="3">
    <source>
        <dbReference type="Proteomes" id="UP000008912"/>
    </source>
</evidence>
<gene>
    <name evidence="2" type="primary">CIART</name>
</gene>
<dbReference type="InParanoid" id="A0A7N5JHQ6"/>
<protein>
    <submittedName>
        <fullName evidence="2">Circadian associated repressor of transcription</fullName>
    </submittedName>
</protein>
<dbReference type="GO" id="GO:0070888">
    <property type="term" value="F:E-box binding"/>
    <property type="evidence" value="ECO:0007669"/>
    <property type="project" value="Ensembl"/>
</dbReference>
<accession>A0A7N5JHQ6</accession>
<dbReference type="GO" id="GO:0005634">
    <property type="term" value="C:nucleus"/>
    <property type="evidence" value="ECO:0007669"/>
    <property type="project" value="Ensembl"/>
</dbReference>
<dbReference type="GeneTree" id="ENSGT00390000018360"/>
<reference evidence="2" key="3">
    <citation type="submission" date="2025-09" db="UniProtKB">
        <authorList>
            <consortium name="Ensembl"/>
        </authorList>
    </citation>
    <scope>IDENTIFICATION</scope>
</reference>
<dbReference type="GO" id="GO:0045892">
    <property type="term" value="P:negative regulation of DNA-templated transcription"/>
    <property type="evidence" value="ECO:0007669"/>
    <property type="project" value="Ensembl"/>
</dbReference>
<proteinExistence type="predicted"/>
<feature type="compositionally biased region" description="Low complexity" evidence="1">
    <location>
        <begin position="48"/>
        <end position="63"/>
    </location>
</feature>
<feature type="compositionally biased region" description="Basic residues" evidence="1">
    <location>
        <begin position="64"/>
        <end position="82"/>
    </location>
</feature>
<evidence type="ECO:0000256" key="1">
    <source>
        <dbReference type="SAM" id="MobiDB-lite"/>
    </source>
</evidence>
<dbReference type="GO" id="GO:0032922">
    <property type="term" value="P:circadian regulation of gene expression"/>
    <property type="evidence" value="ECO:0007669"/>
    <property type="project" value="Ensembl"/>
</dbReference>
<name>A0A7N5JHQ6_AILME</name>
<reference evidence="2 3" key="1">
    <citation type="journal article" date="2010" name="Nature">
        <title>The sequence and de novo assembly of the giant panda genome.</title>
        <authorList>
            <person name="Li R."/>
            <person name="Fan W."/>
            <person name="Tian G."/>
            <person name="Zhu H."/>
            <person name="He L."/>
            <person name="Cai J."/>
            <person name="Huang Q."/>
            <person name="Cai Q."/>
            <person name="Li B."/>
            <person name="Bai Y."/>
            <person name="Zhang Z."/>
            <person name="Zhang Y."/>
            <person name="Wang W."/>
            <person name="Li J."/>
            <person name="Wei F."/>
            <person name="Li H."/>
            <person name="Jian M."/>
            <person name="Li J."/>
            <person name="Zhang Z."/>
            <person name="Nielsen R."/>
            <person name="Li D."/>
            <person name="Gu W."/>
            <person name="Yang Z."/>
            <person name="Xuan Z."/>
            <person name="Ryder O.A."/>
            <person name="Leung F.C."/>
            <person name="Zhou Y."/>
            <person name="Cao J."/>
            <person name="Sun X."/>
            <person name="Fu Y."/>
            <person name="Fang X."/>
            <person name="Guo X."/>
            <person name="Wang B."/>
            <person name="Hou R."/>
            <person name="Shen F."/>
            <person name="Mu B."/>
            <person name="Ni P."/>
            <person name="Lin R."/>
            <person name="Qian W."/>
            <person name="Wang G."/>
            <person name="Yu C."/>
            <person name="Nie W."/>
            <person name="Wang J."/>
            <person name="Wu Z."/>
            <person name="Liang H."/>
            <person name="Min J."/>
            <person name="Wu Q."/>
            <person name="Cheng S."/>
            <person name="Ruan J."/>
            <person name="Wang M."/>
            <person name="Shi Z."/>
            <person name="Wen M."/>
            <person name="Liu B."/>
            <person name="Ren X."/>
            <person name="Zheng H."/>
            <person name="Dong D."/>
            <person name="Cook K."/>
            <person name="Shan G."/>
            <person name="Zhang H."/>
            <person name="Kosiol C."/>
            <person name="Xie X."/>
            <person name="Lu Z."/>
            <person name="Zheng H."/>
            <person name="Li Y."/>
            <person name="Steiner C.C."/>
            <person name="Lam T.T."/>
            <person name="Lin S."/>
            <person name="Zhang Q."/>
            <person name="Li G."/>
            <person name="Tian J."/>
            <person name="Gong T."/>
            <person name="Liu H."/>
            <person name="Zhang D."/>
            <person name="Fang L."/>
            <person name="Ye C."/>
            <person name="Zhang J."/>
            <person name="Hu W."/>
            <person name="Xu A."/>
            <person name="Ren Y."/>
            <person name="Zhang G."/>
            <person name="Bruford M.W."/>
            <person name="Li Q."/>
            <person name="Ma L."/>
            <person name="Guo Y."/>
            <person name="An N."/>
            <person name="Hu Y."/>
            <person name="Zheng Y."/>
            <person name="Shi Y."/>
            <person name="Li Z."/>
            <person name="Liu Q."/>
            <person name="Chen Y."/>
            <person name="Zhao J."/>
            <person name="Qu N."/>
            <person name="Zhao S."/>
            <person name="Tian F."/>
            <person name="Wang X."/>
            <person name="Wang H."/>
            <person name="Xu L."/>
            <person name="Liu X."/>
            <person name="Vinar T."/>
            <person name="Wang Y."/>
            <person name="Lam T.W."/>
            <person name="Yiu S.M."/>
            <person name="Liu S."/>
            <person name="Zhang H."/>
            <person name="Li D."/>
            <person name="Huang Y."/>
            <person name="Wang X."/>
            <person name="Yang G."/>
            <person name="Jiang Z."/>
            <person name="Wang J."/>
            <person name="Qin N."/>
            <person name="Li L."/>
            <person name="Li J."/>
            <person name="Bolund L."/>
            <person name="Kristiansen K."/>
            <person name="Wong G.K."/>
            <person name="Olson M."/>
            <person name="Zhang X."/>
            <person name="Li S."/>
            <person name="Yang H."/>
            <person name="Wang J."/>
            <person name="Wang J."/>
        </authorList>
    </citation>
    <scope>NUCLEOTIDE SEQUENCE [LARGE SCALE GENOMIC DNA]</scope>
</reference>
<feature type="compositionally biased region" description="Low complexity" evidence="1">
    <location>
        <begin position="1"/>
        <end position="22"/>
    </location>
</feature>
<dbReference type="Pfam" id="PF15673">
    <property type="entry name" value="Ciart"/>
    <property type="match status" value="2"/>
</dbReference>
<dbReference type="PANTHER" id="PTHR35441:SF1">
    <property type="entry name" value="CIRCADIAN-ASSOCIATED TRANSCRIPTIONAL REPRESSOR"/>
    <property type="match status" value="1"/>
</dbReference>
<dbReference type="Proteomes" id="UP000008912">
    <property type="component" value="Unassembled WGS sequence"/>
</dbReference>